<keyword evidence="3" id="KW-0472">Membrane</keyword>
<keyword evidence="3" id="KW-0812">Transmembrane</keyword>
<feature type="transmembrane region" description="Helical" evidence="3">
    <location>
        <begin position="45"/>
        <end position="66"/>
    </location>
</feature>
<evidence type="ECO:0000256" key="1">
    <source>
        <dbReference type="ARBA" id="ARBA00022729"/>
    </source>
</evidence>
<dbReference type="InterPro" id="IPR036426">
    <property type="entry name" value="Bulb-type_lectin_dom_sf"/>
</dbReference>
<dbReference type="SUPFAM" id="SSF51110">
    <property type="entry name" value="alpha-D-mannose-specific plant lectins"/>
    <property type="match status" value="1"/>
</dbReference>
<proteinExistence type="predicted"/>
<feature type="chain" id="PRO_5019008374" evidence="4">
    <location>
        <begin position="22"/>
        <end position="123"/>
    </location>
</feature>
<dbReference type="AlphaFoldDB" id="A0A438G2B4"/>
<evidence type="ECO:0000256" key="4">
    <source>
        <dbReference type="SAM" id="SignalP"/>
    </source>
</evidence>
<reference evidence="5 6" key="1">
    <citation type="journal article" date="2018" name="PLoS Genet.">
        <title>Population sequencing reveals clonal diversity and ancestral inbreeding in the grapevine cultivar Chardonnay.</title>
        <authorList>
            <person name="Roach M.J."/>
            <person name="Johnson D.L."/>
            <person name="Bohlmann J."/>
            <person name="van Vuuren H.J."/>
            <person name="Jones S.J."/>
            <person name="Pretorius I.S."/>
            <person name="Schmidt S.A."/>
            <person name="Borneman A.R."/>
        </authorList>
    </citation>
    <scope>NUCLEOTIDE SEQUENCE [LARGE SCALE GENOMIC DNA]</scope>
    <source>
        <strain evidence="6">cv. Chardonnay</strain>
        <tissue evidence="5">Leaf</tissue>
    </source>
</reference>
<evidence type="ECO:0000256" key="2">
    <source>
        <dbReference type="ARBA" id="ARBA00023157"/>
    </source>
</evidence>
<accession>A0A438G2B4</accession>
<evidence type="ECO:0000313" key="6">
    <source>
        <dbReference type="Proteomes" id="UP000288805"/>
    </source>
</evidence>
<feature type="signal peptide" evidence="4">
    <location>
        <begin position="1"/>
        <end position="21"/>
    </location>
</feature>
<organism evidence="5 6">
    <name type="scientific">Vitis vinifera</name>
    <name type="common">Grape</name>
    <dbReference type="NCBI Taxonomy" id="29760"/>
    <lineage>
        <taxon>Eukaryota</taxon>
        <taxon>Viridiplantae</taxon>
        <taxon>Streptophyta</taxon>
        <taxon>Embryophyta</taxon>
        <taxon>Tracheophyta</taxon>
        <taxon>Spermatophyta</taxon>
        <taxon>Magnoliopsida</taxon>
        <taxon>eudicotyledons</taxon>
        <taxon>Gunneridae</taxon>
        <taxon>Pentapetalae</taxon>
        <taxon>rosids</taxon>
        <taxon>Vitales</taxon>
        <taxon>Vitaceae</taxon>
        <taxon>Viteae</taxon>
        <taxon>Vitis</taxon>
    </lineage>
</organism>
<keyword evidence="1 4" id="KW-0732">Signal</keyword>
<evidence type="ECO:0000256" key="3">
    <source>
        <dbReference type="SAM" id="Phobius"/>
    </source>
</evidence>
<protein>
    <submittedName>
        <fullName evidence="5">Uncharacterized protein</fullName>
    </submittedName>
</protein>
<name>A0A438G2B4_VITVI</name>
<evidence type="ECO:0000313" key="5">
    <source>
        <dbReference type="EMBL" id="RVW66349.1"/>
    </source>
</evidence>
<comment type="caution">
    <text evidence="5">The sequence shown here is derived from an EMBL/GenBank/DDBJ whole genome shotgun (WGS) entry which is preliminary data.</text>
</comment>
<sequence length="123" mass="13767">MAVALISWFLVLFSSFHGCYAQIPPNISLGSSIVAGSNASWRSLSADFAFGFYPLASGLYLVGIWFDKISERTLVWSANRDNPAERGSTVRLTLPGQLEPQIRQWQHSTYIRRSRCKFGVHGK</sequence>
<dbReference type="OrthoDB" id="5857966at2759"/>
<dbReference type="EMBL" id="QGNW01000666">
    <property type="protein sequence ID" value="RVW66349.1"/>
    <property type="molecule type" value="Genomic_DNA"/>
</dbReference>
<dbReference type="Proteomes" id="UP000288805">
    <property type="component" value="Unassembled WGS sequence"/>
</dbReference>
<gene>
    <name evidence="5" type="ORF">CK203_065233</name>
</gene>
<keyword evidence="2" id="KW-1015">Disulfide bond</keyword>
<keyword evidence="3" id="KW-1133">Transmembrane helix</keyword>